<gene>
    <name evidence="7" type="ordered locus">Psesu_0816</name>
</gene>
<dbReference type="KEGG" id="psu:Psesu_0816"/>
<feature type="transmembrane region" description="Helical" evidence="6">
    <location>
        <begin position="450"/>
        <end position="471"/>
    </location>
</feature>
<dbReference type="InterPro" id="IPR004814">
    <property type="entry name" value="Oligopep_transpt"/>
</dbReference>
<feature type="transmembrane region" description="Helical" evidence="6">
    <location>
        <begin position="351"/>
        <end position="372"/>
    </location>
</feature>
<reference evidence="7 8" key="1">
    <citation type="submission" date="2011-01" db="EMBL/GenBank/DDBJ databases">
        <title>Complete sequence of Pseudoxanthomonas suwonensis 11-1.</title>
        <authorList>
            <consortium name="US DOE Joint Genome Institute"/>
            <person name="Lucas S."/>
            <person name="Copeland A."/>
            <person name="Lapidus A."/>
            <person name="Cheng J.-F."/>
            <person name="Goodwin L."/>
            <person name="Pitluck S."/>
            <person name="Teshima H."/>
            <person name="Detter J.C."/>
            <person name="Han C."/>
            <person name="Tapia R."/>
            <person name="Land M."/>
            <person name="Hauser L."/>
            <person name="Kyrpides N."/>
            <person name="Ivanova N."/>
            <person name="Ovchinnikova G."/>
            <person name="Siebers A.K."/>
            <person name="Allgaier M."/>
            <person name="Thelen M.P."/>
            <person name="Hugenholtz P."/>
            <person name="Gladden J."/>
            <person name="Woyke T."/>
        </authorList>
    </citation>
    <scope>NUCLEOTIDE SEQUENCE [LARGE SCALE GENOMIC DNA]</scope>
    <source>
        <strain evidence="8">11-1</strain>
    </source>
</reference>
<feature type="transmembrane region" description="Helical" evidence="6">
    <location>
        <begin position="536"/>
        <end position="562"/>
    </location>
</feature>
<proteinExistence type="predicted"/>
<feature type="transmembrane region" description="Helical" evidence="6">
    <location>
        <begin position="504"/>
        <end position="524"/>
    </location>
</feature>
<feature type="transmembrane region" description="Helical" evidence="6">
    <location>
        <begin position="378"/>
        <end position="398"/>
    </location>
</feature>
<evidence type="ECO:0000256" key="4">
    <source>
        <dbReference type="ARBA" id="ARBA00022989"/>
    </source>
</evidence>
<evidence type="ECO:0000256" key="3">
    <source>
        <dbReference type="ARBA" id="ARBA00022692"/>
    </source>
</evidence>
<evidence type="ECO:0000313" key="8">
    <source>
        <dbReference type="Proteomes" id="UP000008632"/>
    </source>
</evidence>
<dbReference type="RefSeq" id="WP_013534499.1">
    <property type="nucleotide sequence ID" value="NC_014924.1"/>
</dbReference>
<dbReference type="InterPro" id="IPR004813">
    <property type="entry name" value="OPT"/>
</dbReference>
<protein>
    <submittedName>
        <fullName evidence="7">Oligopeptide transporter, OPT family</fullName>
    </submittedName>
</protein>
<keyword evidence="3 6" id="KW-0812">Transmembrane</keyword>
<dbReference type="EMBL" id="CP002446">
    <property type="protein sequence ID" value="ADV26669.1"/>
    <property type="molecule type" value="Genomic_DNA"/>
</dbReference>
<keyword evidence="4 6" id="KW-1133">Transmembrane helix</keyword>
<evidence type="ECO:0000256" key="2">
    <source>
        <dbReference type="ARBA" id="ARBA00022448"/>
    </source>
</evidence>
<sequence>MAGKGAPQLTFRAVVLAIVLAVVLSAANAYLGLFAGLTVATAIPAAVVSMGVLRLLGGGTILENNIVQTGASAGSSIAAGVIFTIPALVLMGYWPDFDYWWVLGIAGLGGLLGVLFSVPLRRTMIVEEPLPFPEGKAAAEVLKAGENPGPGLKILGISAAIGGVVKLAAANGLRLIPDSWAVAGYFANNKVIGYLGTGLSPALLGVGYIVGLNVGIVVLSGAILSWHIAIPVYHAFFLDTDPALATAIAGAPAEDAAFAIWSAKIRFLGVGAMLIGGVWTLFSLRNSLLAGIKSGFAAARKGAAHGAAVAETDRDLPMKWMLVALVAFIVPLWLLYHAIVGFWVASFAMTLIMIVAGFLFVSVSGYLAGLVGSSNNPVSGITIATILFASVVLLFLLGADGQTQVGGAPLGAVAAIMIGAVVCCAAAVGGDNLQDLKTGYLVGATPWKQQLMLGIGAFSCALIMAPVLNLLQEAYGIGSKTLPAPQANLMASVAKGLFGGELPWTMIGIGAVVGAIVIAIDGWLKKTGKRFRVPVLAAAIGIYLPLELMVPIFLGGLLAHLVQRFHKVGDDDEAGLDRVHRPGVLFSAGLITGEALMGIAIALPIVISQDAEVLALPVDLGSAAQWVGLVVLFAVGWLLYRTGKRAEQAS</sequence>
<feature type="transmembrane region" description="Helical" evidence="6">
    <location>
        <begin position="77"/>
        <end position="94"/>
    </location>
</feature>
<comment type="subcellular location">
    <subcellularLocation>
        <location evidence="1">Membrane</location>
        <topology evidence="1">Multi-pass membrane protein</topology>
    </subcellularLocation>
</comment>
<keyword evidence="2" id="KW-0813">Transport</keyword>
<evidence type="ECO:0000256" key="6">
    <source>
        <dbReference type="SAM" id="Phobius"/>
    </source>
</evidence>
<evidence type="ECO:0000256" key="1">
    <source>
        <dbReference type="ARBA" id="ARBA00004141"/>
    </source>
</evidence>
<feature type="transmembrane region" description="Helical" evidence="6">
    <location>
        <begin position="33"/>
        <end position="56"/>
    </location>
</feature>
<feature type="transmembrane region" description="Helical" evidence="6">
    <location>
        <begin position="9"/>
        <end position="27"/>
    </location>
</feature>
<dbReference type="Proteomes" id="UP000008632">
    <property type="component" value="Chromosome"/>
</dbReference>
<evidence type="ECO:0000256" key="5">
    <source>
        <dbReference type="ARBA" id="ARBA00023136"/>
    </source>
</evidence>
<accession>E6WQZ7</accession>
<dbReference type="NCBIfam" id="TIGR00728">
    <property type="entry name" value="OPT_sfam"/>
    <property type="match status" value="1"/>
</dbReference>
<dbReference type="OrthoDB" id="9809340at2"/>
<feature type="transmembrane region" description="Helical" evidence="6">
    <location>
        <begin position="583"/>
        <end position="603"/>
    </location>
</feature>
<feature type="transmembrane region" description="Helical" evidence="6">
    <location>
        <begin position="100"/>
        <end position="120"/>
    </location>
</feature>
<keyword evidence="8" id="KW-1185">Reference proteome</keyword>
<dbReference type="GO" id="GO:0035673">
    <property type="term" value="F:oligopeptide transmembrane transporter activity"/>
    <property type="evidence" value="ECO:0007669"/>
    <property type="project" value="InterPro"/>
</dbReference>
<dbReference type="HOGENOM" id="CLU_018238_0_0_6"/>
<dbReference type="PANTHER" id="PTHR31645:SF0">
    <property type="entry name" value="OLIGOPEPTIDE TRANSPORTER YGL114W-RELATED"/>
    <property type="match status" value="1"/>
</dbReference>
<keyword evidence="5 6" id="KW-0472">Membrane</keyword>
<dbReference type="NCBIfam" id="TIGR00733">
    <property type="entry name" value="OPT family oligopeptide transporter"/>
    <property type="match status" value="1"/>
</dbReference>
<dbReference type="STRING" id="743721.Psesu_0816"/>
<evidence type="ECO:0000313" key="7">
    <source>
        <dbReference type="EMBL" id="ADV26669.1"/>
    </source>
</evidence>
<feature type="transmembrane region" description="Helical" evidence="6">
    <location>
        <begin position="265"/>
        <end position="284"/>
    </location>
</feature>
<organism evidence="7 8">
    <name type="scientific">Pseudoxanthomonas suwonensis (strain 11-1)</name>
    <dbReference type="NCBI Taxonomy" id="743721"/>
    <lineage>
        <taxon>Bacteria</taxon>
        <taxon>Pseudomonadati</taxon>
        <taxon>Pseudomonadota</taxon>
        <taxon>Gammaproteobacteria</taxon>
        <taxon>Lysobacterales</taxon>
        <taxon>Lysobacteraceae</taxon>
        <taxon>Pseudoxanthomonas</taxon>
    </lineage>
</organism>
<dbReference type="InterPro" id="IPR045035">
    <property type="entry name" value="YSL-like"/>
</dbReference>
<dbReference type="eggNOG" id="COG1297">
    <property type="taxonomic scope" value="Bacteria"/>
</dbReference>
<dbReference type="Pfam" id="PF03169">
    <property type="entry name" value="OPT"/>
    <property type="match status" value="1"/>
</dbReference>
<feature type="transmembrane region" description="Helical" evidence="6">
    <location>
        <begin position="410"/>
        <end position="430"/>
    </location>
</feature>
<dbReference type="AlphaFoldDB" id="E6WQZ7"/>
<dbReference type="GO" id="GO:0016020">
    <property type="term" value="C:membrane"/>
    <property type="evidence" value="ECO:0007669"/>
    <property type="project" value="UniProtKB-SubCell"/>
</dbReference>
<feature type="transmembrane region" description="Helical" evidence="6">
    <location>
        <begin position="320"/>
        <end position="344"/>
    </location>
</feature>
<feature type="transmembrane region" description="Helical" evidence="6">
    <location>
        <begin position="623"/>
        <end position="640"/>
    </location>
</feature>
<dbReference type="PANTHER" id="PTHR31645">
    <property type="entry name" value="OLIGOPEPTIDE TRANSPORTER YGL114W-RELATED"/>
    <property type="match status" value="1"/>
</dbReference>
<name>E6WQZ7_PSEUU</name>